<feature type="region of interest" description="Disordered" evidence="1">
    <location>
        <begin position="32"/>
        <end position="95"/>
    </location>
</feature>
<dbReference type="OrthoDB" id="370541at2"/>
<dbReference type="Proteomes" id="UP000317835">
    <property type="component" value="Chromosome"/>
</dbReference>
<keyword evidence="3" id="KW-1185">Reference proteome</keyword>
<sequence length="149" mass="15369">MSRQAVISMPLSFAIVLVAAIGLSGAIRDGDGGREGVVHHDGGTIADPSGPVKPENPEVEARAEVDPPPDPPSPPPVGDRVEPLPGVPRLEPLPGVPRVIASLPGESLRTVSERAYGSAEMAGPLLDANPSVLVEPWRPLPGGTLIRLP</sequence>
<dbReference type="KEGG" id="tpla:ElP_17140"/>
<protein>
    <submittedName>
        <fullName evidence="2">Uncharacterized protein</fullName>
    </submittedName>
</protein>
<evidence type="ECO:0000313" key="2">
    <source>
        <dbReference type="EMBL" id="QDV33834.1"/>
    </source>
</evidence>
<organism evidence="2 3">
    <name type="scientific">Tautonia plasticadhaerens</name>
    <dbReference type="NCBI Taxonomy" id="2527974"/>
    <lineage>
        <taxon>Bacteria</taxon>
        <taxon>Pseudomonadati</taxon>
        <taxon>Planctomycetota</taxon>
        <taxon>Planctomycetia</taxon>
        <taxon>Isosphaerales</taxon>
        <taxon>Isosphaeraceae</taxon>
        <taxon>Tautonia</taxon>
    </lineage>
</organism>
<proteinExistence type="predicted"/>
<dbReference type="EMBL" id="CP036426">
    <property type="protein sequence ID" value="QDV33834.1"/>
    <property type="molecule type" value="Genomic_DNA"/>
</dbReference>
<feature type="compositionally biased region" description="Basic and acidic residues" evidence="1">
    <location>
        <begin position="55"/>
        <end position="65"/>
    </location>
</feature>
<evidence type="ECO:0000256" key="1">
    <source>
        <dbReference type="SAM" id="MobiDB-lite"/>
    </source>
</evidence>
<name>A0A518GYZ6_9BACT</name>
<feature type="compositionally biased region" description="Basic and acidic residues" evidence="1">
    <location>
        <begin position="32"/>
        <end position="42"/>
    </location>
</feature>
<dbReference type="RefSeq" id="WP_145268264.1">
    <property type="nucleotide sequence ID" value="NZ_CP036426.1"/>
</dbReference>
<evidence type="ECO:0000313" key="3">
    <source>
        <dbReference type="Proteomes" id="UP000317835"/>
    </source>
</evidence>
<dbReference type="AlphaFoldDB" id="A0A518GYZ6"/>
<accession>A0A518GYZ6</accession>
<feature type="compositionally biased region" description="Pro residues" evidence="1">
    <location>
        <begin position="66"/>
        <end position="77"/>
    </location>
</feature>
<reference evidence="2 3" key="1">
    <citation type="submission" date="2019-02" db="EMBL/GenBank/DDBJ databases">
        <title>Deep-cultivation of Planctomycetes and their phenomic and genomic characterization uncovers novel biology.</title>
        <authorList>
            <person name="Wiegand S."/>
            <person name="Jogler M."/>
            <person name="Boedeker C."/>
            <person name="Pinto D."/>
            <person name="Vollmers J."/>
            <person name="Rivas-Marin E."/>
            <person name="Kohn T."/>
            <person name="Peeters S.H."/>
            <person name="Heuer A."/>
            <person name="Rast P."/>
            <person name="Oberbeckmann S."/>
            <person name="Bunk B."/>
            <person name="Jeske O."/>
            <person name="Meyerdierks A."/>
            <person name="Storesund J.E."/>
            <person name="Kallscheuer N."/>
            <person name="Luecker S."/>
            <person name="Lage O.M."/>
            <person name="Pohl T."/>
            <person name="Merkel B.J."/>
            <person name="Hornburger P."/>
            <person name="Mueller R.-W."/>
            <person name="Bruemmer F."/>
            <person name="Labrenz M."/>
            <person name="Spormann A.M."/>
            <person name="Op den Camp H."/>
            <person name="Overmann J."/>
            <person name="Amann R."/>
            <person name="Jetten M.S.M."/>
            <person name="Mascher T."/>
            <person name="Medema M.H."/>
            <person name="Devos D.P."/>
            <person name="Kaster A.-K."/>
            <person name="Ovreas L."/>
            <person name="Rohde M."/>
            <person name="Galperin M.Y."/>
            <person name="Jogler C."/>
        </authorList>
    </citation>
    <scope>NUCLEOTIDE SEQUENCE [LARGE SCALE GENOMIC DNA]</scope>
    <source>
        <strain evidence="2 3">ElP</strain>
    </source>
</reference>
<gene>
    <name evidence="2" type="ORF">ElP_17140</name>
</gene>